<feature type="signal peptide" evidence="4">
    <location>
        <begin position="1"/>
        <end position="23"/>
    </location>
</feature>
<evidence type="ECO:0000256" key="2">
    <source>
        <dbReference type="ARBA" id="ARBA00023239"/>
    </source>
</evidence>
<dbReference type="PANTHER" id="PTHR48094:SF11">
    <property type="entry name" value="GLUTATHIONE-INDEPENDENT GLYOXALASE HSP31-RELATED"/>
    <property type="match status" value="1"/>
</dbReference>
<dbReference type="SUPFAM" id="SSF52317">
    <property type="entry name" value="Class I glutamine amidotransferase-like"/>
    <property type="match status" value="1"/>
</dbReference>
<comment type="caution">
    <text evidence="6">The sequence shown here is derived from an EMBL/GenBank/DDBJ whole genome shotgun (WGS) entry which is preliminary data.</text>
</comment>
<evidence type="ECO:0000313" key="7">
    <source>
        <dbReference type="Proteomes" id="UP001595453"/>
    </source>
</evidence>
<feature type="domain" description="DJ-1/PfpI" evidence="5">
    <location>
        <begin position="54"/>
        <end position="257"/>
    </location>
</feature>
<keyword evidence="1" id="KW-0346">Stress response</keyword>
<evidence type="ECO:0000256" key="1">
    <source>
        <dbReference type="ARBA" id="ARBA00023016"/>
    </source>
</evidence>
<dbReference type="Pfam" id="PF14559">
    <property type="entry name" value="TPR_19"/>
    <property type="match status" value="1"/>
</dbReference>
<evidence type="ECO:0000256" key="3">
    <source>
        <dbReference type="ARBA" id="ARBA00038493"/>
    </source>
</evidence>
<accession>A0ABV7CHI4</accession>
<evidence type="ECO:0000259" key="5">
    <source>
        <dbReference type="Pfam" id="PF01965"/>
    </source>
</evidence>
<dbReference type="Pfam" id="PF01965">
    <property type="entry name" value="DJ-1_PfpI"/>
    <property type="match status" value="1"/>
</dbReference>
<dbReference type="CDD" id="cd03141">
    <property type="entry name" value="GATase1_Hsp31_like"/>
    <property type="match status" value="1"/>
</dbReference>
<proteinExistence type="inferred from homology"/>
<dbReference type="Gene3D" id="3.40.50.880">
    <property type="match status" value="1"/>
</dbReference>
<dbReference type="Proteomes" id="UP001595453">
    <property type="component" value="Unassembled WGS sequence"/>
</dbReference>
<feature type="chain" id="PRO_5045219241" evidence="4">
    <location>
        <begin position="24"/>
        <end position="383"/>
    </location>
</feature>
<gene>
    <name evidence="6" type="ORF">ACFOEE_05895</name>
</gene>
<evidence type="ECO:0000313" key="6">
    <source>
        <dbReference type="EMBL" id="MFC3032044.1"/>
    </source>
</evidence>
<dbReference type="InterPro" id="IPR029062">
    <property type="entry name" value="Class_I_gatase-like"/>
</dbReference>
<comment type="similarity">
    <text evidence="3">Belongs to the peptidase C56 family. HSP31-like subfamily.</text>
</comment>
<reference evidence="7" key="1">
    <citation type="journal article" date="2019" name="Int. J. Syst. Evol. Microbiol.">
        <title>The Global Catalogue of Microorganisms (GCM) 10K type strain sequencing project: providing services to taxonomists for standard genome sequencing and annotation.</title>
        <authorList>
            <consortium name="The Broad Institute Genomics Platform"/>
            <consortium name="The Broad Institute Genome Sequencing Center for Infectious Disease"/>
            <person name="Wu L."/>
            <person name="Ma J."/>
        </authorList>
    </citation>
    <scope>NUCLEOTIDE SEQUENCE [LARGE SCALE GENOMIC DNA]</scope>
    <source>
        <strain evidence="7">KCTC 42730</strain>
    </source>
</reference>
<dbReference type="InterPro" id="IPR002818">
    <property type="entry name" value="DJ-1/PfpI"/>
</dbReference>
<sequence>MRAILLPATVLLASISVSSLTIAAEKNTGQQSASAQVLMILSGYGKHDSEQKLIQPGYEFDEFSKAYLVFKHNGIKVTIASPHGGKPIADEFNRDKSYNAAVLQDENAMYALKHTKPFKTIQASDYDAVFVVGGKGPMFDLADNTELQAIIRDVYERDQVVAAVCHGPAALTEVKLSDGSYLIKGKHVTGFTELEEQAFSKTWAAKFPFQLQSQLIKNGARFEQDGLMLNQVVVDGNLITGQNPFSTTDAAKAVVKQLTGKVQAEPVFQDDATILLSEQFFKDINLAISTYRNDPKAYDTMLMAMLGFYQAQHAKTEHQLSVAIALMQETDAQVNHPMLTQGLAEAQLRLGDKASAQQVLASAVKRFPESTELAALQAKVAAK</sequence>
<keyword evidence="2" id="KW-0456">Lyase</keyword>
<dbReference type="InterPro" id="IPR050325">
    <property type="entry name" value="Prot/Nucl_acid_deglycase"/>
</dbReference>
<dbReference type="EMBL" id="JBHRSD010000011">
    <property type="protein sequence ID" value="MFC3032044.1"/>
    <property type="molecule type" value="Genomic_DNA"/>
</dbReference>
<keyword evidence="7" id="KW-1185">Reference proteome</keyword>
<protein>
    <submittedName>
        <fullName evidence="6">DJ-1/PfpI family protein</fullName>
    </submittedName>
</protein>
<name>A0ABV7CHI4_9GAMM</name>
<dbReference type="PANTHER" id="PTHR48094">
    <property type="entry name" value="PROTEIN/NUCLEIC ACID DEGLYCASE DJ-1-RELATED"/>
    <property type="match status" value="1"/>
</dbReference>
<dbReference type="RefSeq" id="WP_377121896.1">
    <property type="nucleotide sequence ID" value="NZ_JBHRSD010000011.1"/>
</dbReference>
<keyword evidence="4" id="KW-0732">Signal</keyword>
<evidence type="ECO:0000256" key="4">
    <source>
        <dbReference type="SAM" id="SignalP"/>
    </source>
</evidence>
<organism evidence="6 7">
    <name type="scientific">Pseudoalteromonas fenneropenaei</name>
    <dbReference type="NCBI Taxonomy" id="1737459"/>
    <lineage>
        <taxon>Bacteria</taxon>
        <taxon>Pseudomonadati</taxon>
        <taxon>Pseudomonadota</taxon>
        <taxon>Gammaproteobacteria</taxon>
        <taxon>Alteromonadales</taxon>
        <taxon>Pseudoalteromonadaceae</taxon>
        <taxon>Pseudoalteromonas</taxon>
    </lineage>
</organism>